<keyword evidence="2" id="KW-1185">Reference proteome</keyword>
<dbReference type="OrthoDB" id="670969at2"/>
<dbReference type="Pfam" id="PF22105">
    <property type="entry name" value="DUF6943"/>
    <property type="match status" value="1"/>
</dbReference>
<dbReference type="AlphaFoldDB" id="A0A1H6AVY5"/>
<dbReference type="EMBL" id="FNVP01000024">
    <property type="protein sequence ID" value="SEG52454.1"/>
    <property type="molecule type" value="Genomic_DNA"/>
</dbReference>
<evidence type="ECO:0000313" key="2">
    <source>
        <dbReference type="Proteomes" id="UP000236737"/>
    </source>
</evidence>
<dbReference type="RefSeq" id="WP_104001028.1">
    <property type="nucleotide sequence ID" value="NZ_FNVP01000024.1"/>
</dbReference>
<dbReference type="Proteomes" id="UP000236737">
    <property type="component" value="Unassembled WGS sequence"/>
</dbReference>
<reference evidence="2" key="1">
    <citation type="submission" date="2016-10" db="EMBL/GenBank/DDBJ databases">
        <authorList>
            <person name="Varghese N."/>
            <person name="Submissions S."/>
        </authorList>
    </citation>
    <scope>NUCLEOTIDE SEQUENCE [LARGE SCALE GENOMIC DNA]</scope>
    <source>
        <strain evidence="2">CGMCC 1.9230</strain>
    </source>
</reference>
<dbReference type="InterPro" id="IPR054223">
    <property type="entry name" value="DUF6943"/>
</dbReference>
<organism evidence="1 2">
    <name type="scientific">Flavobacterium urumqiense</name>
    <dbReference type="NCBI Taxonomy" id="935224"/>
    <lineage>
        <taxon>Bacteria</taxon>
        <taxon>Pseudomonadati</taxon>
        <taxon>Bacteroidota</taxon>
        <taxon>Flavobacteriia</taxon>
        <taxon>Flavobacteriales</taxon>
        <taxon>Flavobacteriaceae</taxon>
        <taxon>Flavobacterium</taxon>
    </lineage>
</organism>
<accession>A0A1H6AVY5</accession>
<sequence>MPNFIIKTHKKDTVYKGNQVFILNKGLNSGKPQKEPFTNSFVIAFQNEEDAETIYWLAYSLWKSNFWHQFLIGSVIPFLRIKDFKKDFDSKVNEMMQEHELHQKQVQALRFLEQKEDQFHKNINLINEMRRVILRRYCKR</sequence>
<name>A0A1H6AVY5_9FLAO</name>
<gene>
    <name evidence="1" type="ORF">SAMN04488130_1244</name>
</gene>
<protein>
    <submittedName>
        <fullName evidence="1">Uncharacterized protein</fullName>
    </submittedName>
</protein>
<evidence type="ECO:0000313" key="1">
    <source>
        <dbReference type="EMBL" id="SEG52454.1"/>
    </source>
</evidence>
<proteinExistence type="predicted"/>